<evidence type="ECO:0000313" key="2">
    <source>
        <dbReference type="Proteomes" id="UP000642920"/>
    </source>
</evidence>
<protein>
    <submittedName>
        <fullName evidence="1">Uncharacterized protein</fullName>
    </submittedName>
</protein>
<sequence>MKIKLSSKRLNSGRCQVRFQVAEETTGHSWYGYTLVDPKDTLKSVVSRIENTFTHADNTMLGRASIYNLISSNYRKENMMIFRDN</sequence>
<dbReference type="AlphaFoldDB" id="A0A937AGT7"/>
<accession>A0A937AGT7</accession>
<reference evidence="1" key="1">
    <citation type="submission" date="2021-01" db="EMBL/GenBank/DDBJ databases">
        <title>Marivirga sp. nov., isolated from intertidal surface sediments.</title>
        <authorList>
            <person name="Zhang M."/>
        </authorList>
    </citation>
    <scope>NUCLEOTIDE SEQUENCE</scope>
    <source>
        <strain evidence="1">SM1354</strain>
    </source>
</reference>
<comment type="caution">
    <text evidence="1">The sequence shown here is derived from an EMBL/GenBank/DDBJ whole genome shotgun (WGS) entry which is preliminary data.</text>
</comment>
<organism evidence="1 2">
    <name type="scientific">Marivirga atlantica</name>
    <dbReference type="NCBI Taxonomy" id="1548457"/>
    <lineage>
        <taxon>Bacteria</taxon>
        <taxon>Pseudomonadati</taxon>
        <taxon>Bacteroidota</taxon>
        <taxon>Cytophagia</taxon>
        <taxon>Cytophagales</taxon>
        <taxon>Marivirgaceae</taxon>
        <taxon>Marivirga</taxon>
    </lineage>
</organism>
<gene>
    <name evidence="1" type="ORF">JKP34_08545</name>
</gene>
<dbReference type="Proteomes" id="UP000642920">
    <property type="component" value="Unassembled WGS sequence"/>
</dbReference>
<dbReference type="EMBL" id="JAERQG010000002">
    <property type="protein sequence ID" value="MBL0765294.1"/>
    <property type="molecule type" value="Genomic_DNA"/>
</dbReference>
<dbReference type="RefSeq" id="WP_201919773.1">
    <property type="nucleotide sequence ID" value="NZ_JAERQG010000002.1"/>
</dbReference>
<name>A0A937AGT7_9BACT</name>
<keyword evidence="2" id="KW-1185">Reference proteome</keyword>
<proteinExistence type="predicted"/>
<evidence type="ECO:0000313" key="1">
    <source>
        <dbReference type="EMBL" id="MBL0765294.1"/>
    </source>
</evidence>